<feature type="compositionally biased region" description="Basic and acidic residues" evidence="1">
    <location>
        <begin position="60"/>
        <end position="70"/>
    </location>
</feature>
<keyword evidence="4" id="KW-1185">Reference proteome</keyword>
<reference evidence="3 4" key="1">
    <citation type="submission" date="2019-12" db="EMBL/GenBank/DDBJ databases">
        <authorList>
            <person name="Floudas D."/>
            <person name="Bentzer J."/>
            <person name="Ahren D."/>
            <person name="Johansson T."/>
            <person name="Persson P."/>
            <person name="Tunlid A."/>
        </authorList>
    </citation>
    <scope>NUCLEOTIDE SEQUENCE [LARGE SCALE GENOMIC DNA]</scope>
    <source>
        <strain evidence="3 4">CBS 102.39</strain>
    </source>
</reference>
<protein>
    <submittedName>
        <fullName evidence="3">Uncharacterized protein</fullName>
    </submittedName>
</protein>
<accession>A0A8H4R323</accession>
<name>A0A8H4R323_9AGAR</name>
<proteinExistence type="predicted"/>
<evidence type="ECO:0000313" key="3">
    <source>
        <dbReference type="EMBL" id="KAF4622534.1"/>
    </source>
</evidence>
<feature type="chain" id="PRO_5034637754" evidence="2">
    <location>
        <begin position="23"/>
        <end position="293"/>
    </location>
</feature>
<dbReference type="Proteomes" id="UP000521872">
    <property type="component" value="Unassembled WGS sequence"/>
</dbReference>
<feature type="compositionally biased region" description="Polar residues" evidence="1">
    <location>
        <begin position="146"/>
        <end position="166"/>
    </location>
</feature>
<keyword evidence="2" id="KW-0732">Signal</keyword>
<gene>
    <name evidence="3" type="ORF">D9613_009185</name>
</gene>
<sequence length="293" mass="33514">MFYLFTLIFRFWKFIFDTITHSVYFPFKNEFTFCDMHLEEGMGGTASAVPASTSYYMPAEGERRWTDKEPSPSMNINGFPASHGHRYSHRKSKDSLRKGSAGSLSPLPSPPPPASPAPSSSTNDEKSPPSLASKKNQRDSDESDNNYHTSSSYENFSHEGTSMTTDDSVEYDSENDIFRSKKEHRETVCATPPTPDPYLEIAEMNWRNETDAVMDAFRKCRDDDVDDIVAYPPGFSFTGGLTYNERKKQEEQRQIEAIMRWRNDFVPEDKLNRVDAVPFAEKGYYVTPDFQFP</sequence>
<dbReference type="AlphaFoldDB" id="A0A8H4R323"/>
<evidence type="ECO:0000313" key="4">
    <source>
        <dbReference type="Proteomes" id="UP000521872"/>
    </source>
</evidence>
<feature type="signal peptide" evidence="2">
    <location>
        <begin position="1"/>
        <end position="22"/>
    </location>
</feature>
<evidence type="ECO:0000256" key="1">
    <source>
        <dbReference type="SAM" id="MobiDB-lite"/>
    </source>
</evidence>
<comment type="caution">
    <text evidence="3">The sequence shown here is derived from an EMBL/GenBank/DDBJ whole genome shotgun (WGS) entry which is preliminary data.</text>
</comment>
<feature type="region of interest" description="Disordered" evidence="1">
    <location>
        <begin position="60"/>
        <end position="169"/>
    </location>
</feature>
<feature type="compositionally biased region" description="Basic residues" evidence="1">
    <location>
        <begin position="83"/>
        <end position="92"/>
    </location>
</feature>
<organism evidence="3 4">
    <name type="scientific">Agrocybe pediades</name>
    <dbReference type="NCBI Taxonomy" id="84607"/>
    <lineage>
        <taxon>Eukaryota</taxon>
        <taxon>Fungi</taxon>
        <taxon>Dikarya</taxon>
        <taxon>Basidiomycota</taxon>
        <taxon>Agaricomycotina</taxon>
        <taxon>Agaricomycetes</taxon>
        <taxon>Agaricomycetidae</taxon>
        <taxon>Agaricales</taxon>
        <taxon>Agaricineae</taxon>
        <taxon>Strophariaceae</taxon>
        <taxon>Agrocybe</taxon>
    </lineage>
</organism>
<evidence type="ECO:0000256" key="2">
    <source>
        <dbReference type="SAM" id="SignalP"/>
    </source>
</evidence>
<feature type="compositionally biased region" description="Pro residues" evidence="1">
    <location>
        <begin position="107"/>
        <end position="116"/>
    </location>
</feature>
<dbReference type="EMBL" id="JAACJL010000002">
    <property type="protein sequence ID" value="KAF4622534.1"/>
    <property type="molecule type" value="Genomic_DNA"/>
</dbReference>